<dbReference type="AlphaFoldDB" id="A0A9D3ZXU3"/>
<organism evidence="2 3">
    <name type="scientific">Gossypium stocksii</name>
    <dbReference type="NCBI Taxonomy" id="47602"/>
    <lineage>
        <taxon>Eukaryota</taxon>
        <taxon>Viridiplantae</taxon>
        <taxon>Streptophyta</taxon>
        <taxon>Embryophyta</taxon>
        <taxon>Tracheophyta</taxon>
        <taxon>Spermatophyta</taxon>
        <taxon>Magnoliopsida</taxon>
        <taxon>eudicotyledons</taxon>
        <taxon>Gunneridae</taxon>
        <taxon>Pentapetalae</taxon>
        <taxon>rosids</taxon>
        <taxon>malvids</taxon>
        <taxon>Malvales</taxon>
        <taxon>Malvaceae</taxon>
        <taxon>Malvoideae</taxon>
        <taxon>Gossypium</taxon>
    </lineage>
</organism>
<sequence length="58" mass="6593">VRSEEWEAFQSKWKQSVVFSIPTKPSDKDNDGCLVDVEQNPKGHPQTDKVPIEPTDQP</sequence>
<evidence type="ECO:0000256" key="1">
    <source>
        <dbReference type="SAM" id="MobiDB-lite"/>
    </source>
</evidence>
<keyword evidence="3" id="KW-1185">Reference proteome</keyword>
<accession>A0A9D3ZXU3</accession>
<evidence type="ECO:0000313" key="2">
    <source>
        <dbReference type="EMBL" id="KAH1073261.1"/>
    </source>
</evidence>
<dbReference type="EMBL" id="JAIQCV010000008">
    <property type="protein sequence ID" value="KAH1073261.1"/>
    <property type="molecule type" value="Genomic_DNA"/>
</dbReference>
<feature type="non-terminal residue" evidence="2">
    <location>
        <position position="58"/>
    </location>
</feature>
<protein>
    <submittedName>
        <fullName evidence="2">Uncharacterized protein</fullName>
    </submittedName>
</protein>
<gene>
    <name evidence="2" type="ORF">J1N35_025589</name>
</gene>
<feature type="region of interest" description="Disordered" evidence="1">
    <location>
        <begin position="23"/>
        <end position="58"/>
    </location>
</feature>
<dbReference type="Proteomes" id="UP000828251">
    <property type="component" value="Unassembled WGS sequence"/>
</dbReference>
<feature type="compositionally biased region" description="Basic and acidic residues" evidence="1">
    <location>
        <begin position="39"/>
        <end position="51"/>
    </location>
</feature>
<evidence type="ECO:0000313" key="3">
    <source>
        <dbReference type="Proteomes" id="UP000828251"/>
    </source>
</evidence>
<comment type="caution">
    <text evidence="2">The sequence shown here is derived from an EMBL/GenBank/DDBJ whole genome shotgun (WGS) entry which is preliminary data.</text>
</comment>
<proteinExistence type="predicted"/>
<reference evidence="2 3" key="1">
    <citation type="journal article" date="2021" name="Plant Biotechnol. J.">
        <title>Multi-omics assisted identification of the key and species-specific regulatory components of drought-tolerant mechanisms in Gossypium stocksii.</title>
        <authorList>
            <person name="Yu D."/>
            <person name="Ke L."/>
            <person name="Zhang D."/>
            <person name="Wu Y."/>
            <person name="Sun Y."/>
            <person name="Mei J."/>
            <person name="Sun J."/>
            <person name="Sun Y."/>
        </authorList>
    </citation>
    <scope>NUCLEOTIDE SEQUENCE [LARGE SCALE GENOMIC DNA]</scope>
    <source>
        <strain evidence="3">cv. E1</strain>
        <tissue evidence="2">Leaf</tissue>
    </source>
</reference>
<name>A0A9D3ZXU3_9ROSI</name>
<feature type="non-terminal residue" evidence="2">
    <location>
        <position position="1"/>
    </location>
</feature>